<dbReference type="STRING" id="1210090.GCA_001613185_01603"/>
<dbReference type="InterPro" id="IPR051927">
    <property type="entry name" value="Zn_Chap_cDPG_Synth"/>
</dbReference>
<dbReference type="InterPro" id="IPR027417">
    <property type="entry name" value="P-loop_NTPase"/>
</dbReference>
<feature type="domain" description="CobW C-terminal" evidence="3">
    <location>
        <begin position="205"/>
        <end position="306"/>
    </location>
</feature>
<dbReference type="Gene3D" id="3.30.1220.10">
    <property type="entry name" value="CobW-like, C-terminal domain"/>
    <property type="match status" value="1"/>
</dbReference>
<evidence type="ECO:0000256" key="2">
    <source>
        <dbReference type="ARBA" id="ARBA00023186"/>
    </source>
</evidence>
<gene>
    <name evidence="4" type="ORF">DFR74_10525</name>
</gene>
<keyword evidence="2" id="KW-0143">Chaperone</keyword>
<proteinExistence type="predicted"/>
<keyword evidence="1" id="KW-0547">Nucleotide-binding</keyword>
<comment type="caution">
    <text evidence="4">The sequence shown here is derived from an EMBL/GenBank/DDBJ whole genome shotgun (WGS) entry which is preliminary data.</text>
</comment>
<evidence type="ECO:0000313" key="4">
    <source>
        <dbReference type="EMBL" id="RBO90623.1"/>
    </source>
</evidence>
<dbReference type="EMBL" id="QNRE01000005">
    <property type="protein sequence ID" value="RBO90623.1"/>
    <property type="molecule type" value="Genomic_DNA"/>
</dbReference>
<dbReference type="SUPFAM" id="SSF90002">
    <property type="entry name" value="Hypothetical protein YjiA, C-terminal domain"/>
    <property type="match status" value="1"/>
</dbReference>
<reference evidence="4 5" key="1">
    <citation type="submission" date="2018-06" db="EMBL/GenBank/DDBJ databases">
        <title>Genomic Encyclopedia of Type Strains, Phase IV (KMG-IV): sequencing the most valuable type-strain genomes for metagenomic binning, comparative biology and taxonomic classification.</title>
        <authorList>
            <person name="Goeker M."/>
        </authorList>
    </citation>
    <scope>NUCLEOTIDE SEQUENCE [LARGE SCALE GENOMIC DNA]</scope>
    <source>
        <strain evidence="4 5">DSM 44599</strain>
    </source>
</reference>
<dbReference type="Pfam" id="PF07683">
    <property type="entry name" value="CobW_C"/>
    <property type="match status" value="1"/>
</dbReference>
<dbReference type="Gene3D" id="3.40.50.300">
    <property type="entry name" value="P-loop containing nucleotide triphosphate hydrolases"/>
    <property type="match status" value="1"/>
</dbReference>
<dbReference type="PANTHER" id="PTHR43603">
    <property type="entry name" value="COBW DOMAIN-CONTAINING PROTEIN DDB_G0274527"/>
    <property type="match status" value="1"/>
</dbReference>
<dbReference type="InterPro" id="IPR011629">
    <property type="entry name" value="CobW-like_C"/>
</dbReference>
<dbReference type="SMART" id="SM00833">
    <property type="entry name" value="CobW_C"/>
    <property type="match status" value="1"/>
</dbReference>
<dbReference type="OrthoDB" id="9808822at2"/>
<name>A0A366DKL7_9NOCA</name>
<dbReference type="PANTHER" id="PTHR43603:SF1">
    <property type="entry name" value="ZINC-REGULATED GTPASE METALLOPROTEIN ACTIVATOR 1"/>
    <property type="match status" value="1"/>
</dbReference>
<dbReference type="GO" id="GO:0000166">
    <property type="term" value="F:nucleotide binding"/>
    <property type="evidence" value="ECO:0007669"/>
    <property type="project" value="UniProtKB-KW"/>
</dbReference>
<dbReference type="Proteomes" id="UP000252586">
    <property type="component" value="Unassembled WGS sequence"/>
</dbReference>
<keyword evidence="5" id="KW-1185">Reference proteome</keyword>
<dbReference type="AlphaFoldDB" id="A0A366DKL7"/>
<dbReference type="InterPro" id="IPR036627">
    <property type="entry name" value="CobW-likC_sf"/>
</dbReference>
<protein>
    <submittedName>
        <fullName evidence="4">G3E family GTPase</fullName>
    </submittedName>
</protein>
<evidence type="ECO:0000256" key="1">
    <source>
        <dbReference type="ARBA" id="ARBA00022741"/>
    </source>
</evidence>
<evidence type="ECO:0000313" key="5">
    <source>
        <dbReference type="Proteomes" id="UP000252586"/>
    </source>
</evidence>
<dbReference type="RefSeq" id="WP_113975139.1">
    <property type="nucleotide sequence ID" value="NZ_QNRE01000005.1"/>
</dbReference>
<accession>A0A366DKL7</accession>
<sequence>MRQVDVLAVIGTCAPERGHYASRLAETTRRTFVPAHRLTTTSDPVEHAATLTSWPCESDGILIEFPTTTPATEVIGTFSGDATTLTGVVCVADAAHLLGDLRRDNNIHAAGTSPEHDTPYAKLTVTQLEYASTIVLVNWTALPTATLSTVMGLVSHLSPRARVHLHQDPPEPWRPGEPYTIAQDRPGWIGLLNDDHAPRLTDPGVSAFRYENARPLHPGRLQHLLDRLESGTFGTVVRSAGFCRLATRPHTVALWDHVGHIISFDPLTRDDELTADDDLLALGQDLAFIGLGLDPTALTTALDETALTDAEFAAGPQHWTHYPDPFPAWITVDNGAD</sequence>
<organism evidence="4 5">
    <name type="scientific">Nocardia puris</name>
    <dbReference type="NCBI Taxonomy" id="208602"/>
    <lineage>
        <taxon>Bacteria</taxon>
        <taxon>Bacillati</taxon>
        <taxon>Actinomycetota</taxon>
        <taxon>Actinomycetes</taxon>
        <taxon>Mycobacteriales</taxon>
        <taxon>Nocardiaceae</taxon>
        <taxon>Nocardia</taxon>
    </lineage>
</organism>
<evidence type="ECO:0000259" key="3">
    <source>
        <dbReference type="SMART" id="SM00833"/>
    </source>
</evidence>